<sequence>MSTARLTMPSGREGVSGALSAGGTGAASFVLLAG</sequence>
<dbReference type="Proteomes" id="UP001260188">
    <property type="component" value="Unassembled WGS sequence"/>
</dbReference>
<protein>
    <submittedName>
        <fullName evidence="2">Uncharacterized protein</fullName>
    </submittedName>
</protein>
<evidence type="ECO:0000313" key="3">
    <source>
        <dbReference type="Proteomes" id="UP001260188"/>
    </source>
</evidence>
<evidence type="ECO:0000256" key="1">
    <source>
        <dbReference type="SAM" id="MobiDB-lite"/>
    </source>
</evidence>
<reference evidence="2 3" key="1">
    <citation type="submission" date="2023-08" db="EMBL/GenBank/DDBJ databases">
        <title>Functional and genomic diversity of the sorghum phyllosphere microbiome.</title>
        <authorList>
            <person name="Shade A."/>
        </authorList>
    </citation>
    <scope>NUCLEOTIDE SEQUENCE [LARGE SCALE GENOMIC DNA]</scope>
    <source>
        <strain evidence="2 3">SORGH_AS_0919</strain>
    </source>
</reference>
<feature type="region of interest" description="Disordered" evidence="1">
    <location>
        <begin position="1"/>
        <end position="22"/>
    </location>
</feature>
<name>A0ABU1I4E0_9MICO</name>
<gene>
    <name evidence="2" type="ORF">QE367_002222</name>
</gene>
<keyword evidence="3" id="KW-1185">Reference proteome</keyword>
<proteinExistence type="predicted"/>
<dbReference type="EMBL" id="JAVIZA010000001">
    <property type="protein sequence ID" value="MDR6168018.1"/>
    <property type="molecule type" value="Genomic_DNA"/>
</dbReference>
<accession>A0ABU1I4E0</accession>
<comment type="caution">
    <text evidence="2">The sequence shown here is derived from an EMBL/GenBank/DDBJ whole genome shotgun (WGS) entry which is preliminary data.</text>
</comment>
<evidence type="ECO:0000313" key="2">
    <source>
        <dbReference type="EMBL" id="MDR6168018.1"/>
    </source>
</evidence>
<organism evidence="2 3">
    <name type="scientific">Microbacterium paludicola</name>
    <dbReference type="NCBI Taxonomy" id="300019"/>
    <lineage>
        <taxon>Bacteria</taxon>
        <taxon>Bacillati</taxon>
        <taxon>Actinomycetota</taxon>
        <taxon>Actinomycetes</taxon>
        <taxon>Micrococcales</taxon>
        <taxon>Microbacteriaceae</taxon>
        <taxon>Microbacterium</taxon>
    </lineage>
</organism>